<dbReference type="GeneID" id="90767195"/>
<proteinExistence type="predicted"/>
<evidence type="ECO:0000313" key="2">
    <source>
        <dbReference type="Proteomes" id="UP000293719"/>
    </source>
</evidence>
<dbReference type="KEGG" id="rpod:E0E05_07795"/>
<reference evidence="1 2" key="1">
    <citation type="journal article" date="2017" name="Int. J. Syst. Evol. Microbiol.">
        <title>Roseitalea porphyridii gen. nov., sp. nov., isolated from a red alga, and reclassification of Hoeflea suaedae Chung et al. 2013 as Pseudohoeflea suaedae gen. nov., comb. nov.</title>
        <authorList>
            <person name="Hyeon J.W."/>
            <person name="Jeong S.E."/>
            <person name="Baek K."/>
            <person name="Jeon C.O."/>
        </authorList>
    </citation>
    <scope>NUCLEOTIDE SEQUENCE [LARGE SCALE GENOMIC DNA]</scope>
    <source>
        <strain evidence="1 2">MA7-20</strain>
    </source>
</reference>
<dbReference type="Proteomes" id="UP000293719">
    <property type="component" value="Chromosome"/>
</dbReference>
<organism evidence="1 2">
    <name type="scientific">Roseitalea porphyridii</name>
    <dbReference type="NCBI Taxonomy" id="1852022"/>
    <lineage>
        <taxon>Bacteria</taxon>
        <taxon>Pseudomonadati</taxon>
        <taxon>Pseudomonadota</taxon>
        <taxon>Alphaproteobacteria</taxon>
        <taxon>Hyphomicrobiales</taxon>
        <taxon>Ahrensiaceae</taxon>
        <taxon>Roseitalea</taxon>
    </lineage>
</organism>
<evidence type="ECO:0000313" key="1">
    <source>
        <dbReference type="EMBL" id="QBK30510.1"/>
    </source>
</evidence>
<dbReference type="OrthoDB" id="8479945at2"/>
<gene>
    <name evidence="1" type="ORF">E0E05_07795</name>
</gene>
<dbReference type="AlphaFoldDB" id="A0A4P6V267"/>
<name>A0A4P6V267_9HYPH</name>
<protein>
    <recommendedName>
        <fullName evidence="3">Flagellar protein FlgN</fullName>
    </recommendedName>
</protein>
<evidence type="ECO:0008006" key="3">
    <source>
        <dbReference type="Google" id="ProtNLM"/>
    </source>
</evidence>
<sequence>MNETTIARTDDTEIQNVQRLVARLTGIIKGECDAIRDNPAADLSGFVDAKNRALYELELAIRNDRSVLADPHTRTALRQLRDALALNETMLQAQIVAVGDAIGVVEELSGAVPSDGTYGNPAYAKPAAYL</sequence>
<accession>A0A4P6V267</accession>
<dbReference type="RefSeq" id="WP_131616201.1">
    <property type="nucleotide sequence ID" value="NZ_CP036532.1"/>
</dbReference>
<dbReference type="EMBL" id="CP036532">
    <property type="protein sequence ID" value="QBK30510.1"/>
    <property type="molecule type" value="Genomic_DNA"/>
</dbReference>
<keyword evidence="2" id="KW-1185">Reference proteome</keyword>